<protein>
    <submittedName>
        <fullName evidence="2">DUF4230 domain-containing protein</fullName>
    </submittedName>
</protein>
<dbReference type="RefSeq" id="WP_216441106.1">
    <property type="nucleotide sequence ID" value="NZ_JAHLQF010000007.1"/>
</dbReference>
<keyword evidence="1" id="KW-0472">Membrane</keyword>
<dbReference type="EMBL" id="JAHLQF010000007">
    <property type="protein sequence ID" value="MBU5486500.1"/>
    <property type="molecule type" value="Genomic_DNA"/>
</dbReference>
<evidence type="ECO:0000313" key="2">
    <source>
        <dbReference type="EMBL" id="MBU5486500.1"/>
    </source>
</evidence>
<dbReference type="Proteomes" id="UP000726170">
    <property type="component" value="Unassembled WGS sequence"/>
</dbReference>
<comment type="caution">
    <text evidence="2">The sequence shown here is derived from an EMBL/GenBank/DDBJ whole genome shotgun (WGS) entry which is preliminary data.</text>
</comment>
<gene>
    <name evidence="2" type="ORF">KQI86_19555</name>
</gene>
<reference evidence="2 3" key="1">
    <citation type="submission" date="2021-06" db="EMBL/GenBank/DDBJ databases">
        <authorList>
            <person name="Sun Q."/>
            <person name="Li D."/>
        </authorList>
    </citation>
    <scope>NUCLEOTIDE SEQUENCE [LARGE SCALE GENOMIC DNA]</scope>
    <source>
        <strain evidence="2 3">MSJ-11</strain>
    </source>
</reference>
<sequence>MKKIIKNKTFIIIILSICLGFYGEYYFLVKGNTHSLPGMTKVIEKMSRKTITSEAIVNKLKEKQELIVMEAELEDQVMLDDSWGNFEVFKKITYINFTGKGIYTVDLSKMESSNINIAQDSKVIYIKLPKPVVKSINIEENKTTYKTEKGLLRFGEIKLTSAENGVVTSKAKERMNEKLLEPSNMSKAEEISKKSLTEIIDNILNENNKYSLVISFY</sequence>
<organism evidence="2 3">
    <name type="scientific">Clostridium mobile</name>
    <dbReference type="NCBI Taxonomy" id="2841512"/>
    <lineage>
        <taxon>Bacteria</taxon>
        <taxon>Bacillati</taxon>
        <taxon>Bacillota</taxon>
        <taxon>Clostridia</taxon>
        <taxon>Eubacteriales</taxon>
        <taxon>Clostridiaceae</taxon>
        <taxon>Clostridium</taxon>
    </lineage>
</organism>
<dbReference type="InterPro" id="IPR025324">
    <property type="entry name" value="DUF4230"/>
</dbReference>
<name>A0ABS6EN97_9CLOT</name>
<keyword evidence="3" id="KW-1185">Reference proteome</keyword>
<keyword evidence="1" id="KW-1133">Transmembrane helix</keyword>
<evidence type="ECO:0000256" key="1">
    <source>
        <dbReference type="SAM" id="Phobius"/>
    </source>
</evidence>
<keyword evidence="1" id="KW-0812">Transmembrane</keyword>
<feature type="transmembrane region" description="Helical" evidence="1">
    <location>
        <begin position="9"/>
        <end position="28"/>
    </location>
</feature>
<dbReference type="Pfam" id="PF14014">
    <property type="entry name" value="DUF4230"/>
    <property type="match status" value="1"/>
</dbReference>
<evidence type="ECO:0000313" key="3">
    <source>
        <dbReference type="Proteomes" id="UP000726170"/>
    </source>
</evidence>
<accession>A0ABS6EN97</accession>
<proteinExistence type="predicted"/>